<organism evidence="1 2">
    <name type="scientific">Kluyvera cryocrescens</name>
    <name type="common">Kluyvera citrophila</name>
    <dbReference type="NCBI Taxonomy" id="580"/>
    <lineage>
        <taxon>Bacteria</taxon>
        <taxon>Pseudomonadati</taxon>
        <taxon>Pseudomonadota</taxon>
        <taxon>Gammaproteobacteria</taxon>
        <taxon>Enterobacterales</taxon>
        <taxon>Enterobacteriaceae</taxon>
        <taxon>Kluyvera</taxon>
    </lineage>
</organism>
<name>A0A485D4J2_KLUCR</name>
<gene>
    <name evidence="1" type="ORF">NCTC12993_07721</name>
</gene>
<evidence type="ECO:0000313" key="2">
    <source>
        <dbReference type="Proteomes" id="UP000401081"/>
    </source>
</evidence>
<dbReference type="EMBL" id="CAADJD010000037">
    <property type="protein sequence ID" value="VFS91928.1"/>
    <property type="molecule type" value="Genomic_DNA"/>
</dbReference>
<dbReference type="AlphaFoldDB" id="A0A485D4J2"/>
<reference evidence="1 2" key="1">
    <citation type="submission" date="2019-03" db="EMBL/GenBank/DDBJ databases">
        <authorList>
            <consortium name="Pathogen Informatics"/>
        </authorList>
    </citation>
    <scope>NUCLEOTIDE SEQUENCE [LARGE SCALE GENOMIC DNA]</scope>
    <source>
        <strain evidence="1 2">NCTC12993</strain>
    </source>
</reference>
<keyword evidence="2" id="KW-1185">Reference proteome</keyword>
<proteinExistence type="predicted"/>
<sequence>MSQAVVIFCQRFCQRLLANHALIEDQFFHGCQAVAEVGNPHLQARHPVVLRAALLDAFCSFDAVIHQRGTQNIVHVLFEHGVDHVFNLNRLPGVVTNLAIPISQHLFEVGKVTFRQRMLLRQEHLAAGGIAAAFHRRQHHAGRS</sequence>
<evidence type="ECO:0000313" key="1">
    <source>
        <dbReference type="EMBL" id="VFS91928.1"/>
    </source>
</evidence>
<dbReference type="Proteomes" id="UP000401081">
    <property type="component" value="Unassembled WGS sequence"/>
</dbReference>
<accession>A0A485D4J2</accession>
<protein>
    <submittedName>
        <fullName evidence="1">Uncharacterized protein</fullName>
    </submittedName>
</protein>